<sequence length="106" mass="12144">MEPTECFHDVFVGDVVTKLNRISSDLFAFRSNHFSLIRLDRLANNAKKSRKTYPALRCRCVTITGKLVSSIVIINYQSKGLVSKRWENFDPAIFFSQPYVSKAIKV</sequence>
<protein>
    <submittedName>
        <fullName evidence="1">Uncharacterized protein</fullName>
    </submittedName>
</protein>
<dbReference type="EMBL" id="AK442450">
    <property type="protein sequence ID" value="BAN66244.1"/>
    <property type="molecule type" value="mRNA"/>
</dbReference>
<proteinExistence type="evidence at transcript level"/>
<organism evidence="1">
    <name type="scientific">Babesia bovis</name>
    <dbReference type="NCBI Taxonomy" id="5865"/>
    <lineage>
        <taxon>Eukaryota</taxon>
        <taxon>Sar</taxon>
        <taxon>Alveolata</taxon>
        <taxon>Apicomplexa</taxon>
        <taxon>Aconoidasida</taxon>
        <taxon>Piroplasmida</taxon>
        <taxon>Babesiidae</taxon>
        <taxon>Babesia</taxon>
    </lineage>
</organism>
<dbReference type="AlphaFoldDB" id="S6BJ20"/>
<evidence type="ECO:0000313" key="1">
    <source>
        <dbReference type="EMBL" id="BAN66244.1"/>
    </source>
</evidence>
<name>S6BJ20_BABBO</name>
<reference evidence="1" key="1">
    <citation type="journal article" date="2014" name="BMC Genomics">
        <title>The Babesia bovis gene and promoter model: an update from full-length EST analysis.</title>
        <authorList>
            <person name="Yamagishi J."/>
            <person name="Wakaguri H."/>
            <person name="Yokoyama N."/>
            <person name="Yamashita R."/>
            <person name="Suzuki Y."/>
            <person name="Xuan X."/>
            <person name="Igarashi I."/>
        </authorList>
    </citation>
    <scope>NUCLEOTIDE SEQUENCE</scope>
    <source>
        <strain evidence="1">Texas</strain>
    </source>
</reference>
<gene>
    <name evidence="1" type="primary">BBOV_II001180</name>
</gene>
<dbReference type="VEuPathDB" id="PiroplasmaDB:BBOV_II001185"/>
<accession>S6BJ20</accession>